<evidence type="ECO:0000313" key="1">
    <source>
        <dbReference type="EMBL" id="PKB94952.1"/>
    </source>
</evidence>
<name>A0A2N0NK57_9GLOM</name>
<dbReference type="SUPFAM" id="SSF56112">
    <property type="entry name" value="Protein kinase-like (PK-like)"/>
    <property type="match status" value="1"/>
</dbReference>
<gene>
    <name evidence="1" type="ORF">RhiirA5_437695</name>
</gene>
<reference evidence="1 2" key="2">
    <citation type="submission" date="2017-09" db="EMBL/GenBank/DDBJ databases">
        <title>Extensive intraspecific genome diversity in a model arbuscular mycorrhizal fungus.</title>
        <authorList>
            <person name="Chen E.C."/>
            <person name="Morin E."/>
            <person name="Beaudet D."/>
            <person name="Noel J."/>
            <person name="Ndikumana S."/>
            <person name="Charron P."/>
            <person name="St-Onge C."/>
            <person name="Giorgi J."/>
            <person name="Grigoriev I.V."/>
            <person name="Roux C."/>
            <person name="Martin F.M."/>
            <person name="Corradi N."/>
        </authorList>
    </citation>
    <scope>NUCLEOTIDE SEQUENCE [LARGE SCALE GENOMIC DNA]</scope>
    <source>
        <strain evidence="1 2">A5</strain>
    </source>
</reference>
<proteinExistence type="predicted"/>
<dbReference type="VEuPathDB" id="FungiDB:FUN_003770"/>
<protein>
    <recommendedName>
        <fullName evidence="3">Protein kinase domain-containing protein</fullName>
    </recommendedName>
</protein>
<evidence type="ECO:0000313" key="2">
    <source>
        <dbReference type="Proteomes" id="UP000232722"/>
    </source>
</evidence>
<dbReference type="Proteomes" id="UP000232722">
    <property type="component" value="Unassembled WGS sequence"/>
</dbReference>
<accession>A0A2N0NK57</accession>
<dbReference type="Gene3D" id="1.10.510.10">
    <property type="entry name" value="Transferase(Phosphotransferase) domain 1"/>
    <property type="match status" value="1"/>
</dbReference>
<dbReference type="AlphaFoldDB" id="A0A2N0NK57"/>
<sequence>MQGIDNELLEWILYNILMDISYLAQGGFSKINKARWLDGWIKYWDYEKQNWERYVNVHDCENSINDSLKSNGNYGYHVALKSLNESYIYEDFLYEWKIHLQCQHKARSNNSILVPLLGIIREPNILNYMIPCRPVNQSNINNDIYGVLPYMAPEVLRGKPYAKAADIYVIMWEMTSGIPARCWNNDPEKRPTSSELREFFFEWKEKYPIEEDEEKRISIPENPEIVYHPKSCYTNRKINYSAKLYEMLLQDELSDKIVMNNNNYYENETMTSENLENCMIKN</sequence>
<reference evidence="1 2" key="1">
    <citation type="submission" date="2016-04" db="EMBL/GenBank/DDBJ databases">
        <title>Genome analyses suggest a sexual origin of heterokaryosis in a supposedly ancient asexual fungus.</title>
        <authorList>
            <person name="Ropars J."/>
            <person name="Sedzielewska K."/>
            <person name="Noel J."/>
            <person name="Charron P."/>
            <person name="Farinelli L."/>
            <person name="Marton T."/>
            <person name="Kruger M."/>
            <person name="Pelin A."/>
            <person name="Brachmann A."/>
            <person name="Corradi N."/>
        </authorList>
    </citation>
    <scope>NUCLEOTIDE SEQUENCE [LARGE SCALE GENOMIC DNA]</scope>
    <source>
        <strain evidence="1 2">A5</strain>
    </source>
</reference>
<dbReference type="EMBL" id="LLXJ01005333">
    <property type="protein sequence ID" value="PKB94952.1"/>
    <property type="molecule type" value="Genomic_DNA"/>
</dbReference>
<dbReference type="VEuPathDB" id="FungiDB:RhiirFUN_005900"/>
<dbReference type="VEuPathDB" id="FungiDB:RhiirA1_540896"/>
<dbReference type="InterPro" id="IPR011009">
    <property type="entry name" value="Kinase-like_dom_sf"/>
</dbReference>
<organism evidence="1 2">
    <name type="scientific">Rhizophagus irregularis</name>
    <dbReference type="NCBI Taxonomy" id="588596"/>
    <lineage>
        <taxon>Eukaryota</taxon>
        <taxon>Fungi</taxon>
        <taxon>Fungi incertae sedis</taxon>
        <taxon>Mucoromycota</taxon>
        <taxon>Glomeromycotina</taxon>
        <taxon>Glomeromycetes</taxon>
        <taxon>Glomerales</taxon>
        <taxon>Glomeraceae</taxon>
        <taxon>Rhizophagus</taxon>
    </lineage>
</organism>
<comment type="caution">
    <text evidence="1">The sequence shown here is derived from an EMBL/GenBank/DDBJ whole genome shotgun (WGS) entry which is preliminary data.</text>
</comment>
<evidence type="ECO:0008006" key="3">
    <source>
        <dbReference type="Google" id="ProtNLM"/>
    </source>
</evidence>